<comment type="caution">
    <text evidence="13">The sequence shown here is derived from an EMBL/GenBank/DDBJ whole genome shotgun (WGS) entry which is preliminary data.</text>
</comment>
<reference evidence="13 14" key="1">
    <citation type="journal article" date="2023" name="BMC Biol.">
        <title>The compact genome of the sponge Oopsacas minuta (Hexactinellida) is lacking key metazoan core genes.</title>
        <authorList>
            <person name="Santini S."/>
            <person name="Schenkelaars Q."/>
            <person name="Jourda C."/>
            <person name="Duchesne M."/>
            <person name="Belahbib H."/>
            <person name="Rocher C."/>
            <person name="Selva M."/>
            <person name="Riesgo A."/>
            <person name="Vervoort M."/>
            <person name="Leys S.P."/>
            <person name="Kodjabachian L."/>
            <person name="Le Bivic A."/>
            <person name="Borchiellini C."/>
            <person name="Claverie J.M."/>
            <person name="Renard E."/>
        </authorList>
    </citation>
    <scope>NUCLEOTIDE SEQUENCE [LARGE SCALE GENOMIC DNA]</scope>
    <source>
        <strain evidence="13">SPO-2</strain>
    </source>
</reference>
<evidence type="ECO:0000259" key="12">
    <source>
        <dbReference type="PROSITE" id="PS50808"/>
    </source>
</evidence>
<proteinExistence type="inferred from homology"/>
<evidence type="ECO:0000313" key="13">
    <source>
        <dbReference type="EMBL" id="KAI6646625.1"/>
    </source>
</evidence>
<dbReference type="InterPro" id="IPR052035">
    <property type="entry name" value="ZnF_BED_domain_contain"/>
</dbReference>
<protein>
    <submittedName>
        <fullName evidence="13">Zinc finger BED domain-containing protein 4-like</fullName>
    </submittedName>
</protein>
<evidence type="ECO:0000256" key="6">
    <source>
        <dbReference type="ARBA" id="ARBA00022833"/>
    </source>
</evidence>
<keyword evidence="3" id="KW-0479">Metal-binding</keyword>
<sequence length="665" mass="75546">MTAPILSYYYDLMLPKASGTVMKAKCKYCGTIISGRLNTSSNFITHTKRKHREIYQTLFMAQKVRPAESRPTIKVSTQVLDSQPVYVQQTDTLLKLIAADLLPISIVDSIQFHQFVTTLNPHYKLPTRDQINTKLLPELAASIQTLIRLNLTKAHSVCLSFSVASQEAKTLIGITAHYIIDWRLYSMVLSYTRLECMCNESILRQEYEQVVAGYEIAHKVISVVVYSSLNSLAPYLTSIPGFSTEENDNYIILRVEPLVKDSKPLPVISFNFLPRSSPCFVHSLHLIVRDTLNELSEPLRNAIHDISSTIQYLESLGHKIVKNEDKPNSTKWISQLDTIRTLLYLSEEEFSKLEISHFSKAEREMLLELCDILHPIEHALRLLQQHANVSPGFIIPVSRGIKHKLEQITPVHNDNVLVTVKKLVQERLTRYEQDDSYITASVLDPRFKLRWSNQDEQCKIKSIFLNKVSILLSCYATNHDDTNSQLTKSQKTEDDLFSFMTPTSSNNGTQLTTLEAETEVIQFLSQPCLDMEADPFMYWKTQQANFPLLAEMAFSYMAMPTSSPDEIVLNDLLKSDLSSLSYETFQIFVFSPMPILPGQAATSSTQMDEESAADFNQMMEYEESGISASSELTQTDKIIHLDFYNRFGDLCDDDLDLGVTTTKAK</sequence>
<keyword evidence="9" id="KW-0804">Transcription</keyword>
<evidence type="ECO:0000256" key="10">
    <source>
        <dbReference type="ARBA" id="ARBA00023242"/>
    </source>
</evidence>
<evidence type="ECO:0000256" key="7">
    <source>
        <dbReference type="ARBA" id="ARBA00023015"/>
    </source>
</evidence>
<dbReference type="SUPFAM" id="SSF140996">
    <property type="entry name" value="Hermes dimerisation domain"/>
    <property type="match status" value="1"/>
</dbReference>
<evidence type="ECO:0000256" key="8">
    <source>
        <dbReference type="ARBA" id="ARBA00023125"/>
    </source>
</evidence>
<evidence type="ECO:0000256" key="1">
    <source>
        <dbReference type="ARBA" id="ARBA00004123"/>
    </source>
</evidence>
<accession>A0AAV7JDT4</accession>
<evidence type="ECO:0000256" key="5">
    <source>
        <dbReference type="ARBA" id="ARBA00022790"/>
    </source>
</evidence>
<dbReference type="GO" id="GO:0008180">
    <property type="term" value="C:COP9 signalosome"/>
    <property type="evidence" value="ECO:0007669"/>
    <property type="project" value="UniProtKB-KW"/>
</dbReference>
<comment type="subcellular location">
    <subcellularLocation>
        <location evidence="1">Nucleus</location>
    </subcellularLocation>
</comment>
<dbReference type="GO" id="GO:0003677">
    <property type="term" value="F:DNA binding"/>
    <property type="evidence" value="ECO:0007669"/>
    <property type="project" value="UniProtKB-KW"/>
</dbReference>
<dbReference type="SUPFAM" id="SSF53098">
    <property type="entry name" value="Ribonuclease H-like"/>
    <property type="match status" value="1"/>
</dbReference>
<dbReference type="PANTHER" id="PTHR46481">
    <property type="entry name" value="ZINC FINGER BED DOMAIN-CONTAINING PROTEIN 4"/>
    <property type="match status" value="1"/>
</dbReference>
<dbReference type="Pfam" id="PF02892">
    <property type="entry name" value="zf-BED"/>
    <property type="match status" value="1"/>
</dbReference>
<dbReference type="AlphaFoldDB" id="A0AAV7JDT4"/>
<evidence type="ECO:0000256" key="2">
    <source>
        <dbReference type="ARBA" id="ARBA00009162"/>
    </source>
</evidence>
<dbReference type="Proteomes" id="UP001165289">
    <property type="component" value="Unassembled WGS sequence"/>
</dbReference>
<dbReference type="GO" id="GO:0046983">
    <property type="term" value="F:protein dimerization activity"/>
    <property type="evidence" value="ECO:0007669"/>
    <property type="project" value="InterPro"/>
</dbReference>
<name>A0AAV7JDT4_9METZ</name>
<dbReference type="InterPro" id="IPR003656">
    <property type="entry name" value="Znf_BED"/>
</dbReference>
<keyword evidence="5" id="KW-0736">Signalosome</keyword>
<comment type="similarity">
    <text evidence="2">Belongs to the CSN9 family.</text>
</comment>
<dbReference type="InterPro" id="IPR008906">
    <property type="entry name" value="HATC_C_dom"/>
</dbReference>
<evidence type="ECO:0000256" key="9">
    <source>
        <dbReference type="ARBA" id="ARBA00023163"/>
    </source>
</evidence>
<keyword evidence="7" id="KW-0805">Transcription regulation</keyword>
<dbReference type="Pfam" id="PF15004">
    <property type="entry name" value="MYEOV2"/>
    <property type="match status" value="1"/>
</dbReference>
<feature type="domain" description="BED-type" evidence="12">
    <location>
        <begin position="1"/>
        <end position="58"/>
    </location>
</feature>
<evidence type="ECO:0000313" key="14">
    <source>
        <dbReference type="Proteomes" id="UP001165289"/>
    </source>
</evidence>
<gene>
    <name evidence="13" type="ORF">LOD99_12746</name>
</gene>
<dbReference type="PROSITE" id="PS50808">
    <property type="entry name" value="ZF_BED"/>
    <property type="match status" value="1"/>
</dbReference>
<keyword evidence="10" id="KW-0539">Nucleus</keyword>
<dbReference type="InterPro" id="IPR029391">
    <property type="entry name" value="CSN9_metazoa"/>
</dbReference>
<organism evidence="13 14">
    <name type="scientific">Oopsacas minuta</name>
    <dbReference type="NCBI Taxonomy" id="111878"/>
    <lineage>
        <taxon>Eukaryota</taxon>
        <taxon>Metazoa</taxon>
        <taxon>Porifera</taxon>
        <taxon>Hexactinellida</taxon>
        <taxon>Hexasterophora</taxon>
        <taxon>Lyssacinosida</taxon>
        <taxon>Leucopsacidae</taxon>
        <taxon>Oopsacas</taxon>
    </lineage>
</organism>
<dbReference type="PANTHER" id="PTHR46481:SF10">
    <property type="entry name" value="ZINC FINGER BED DOMAIN-CONTAINING PROTEIN 39"/>
    <property type="match status" value="1"/>
</dbReference>
<keyword evidence="4 11" id="KW-0863">Zinc-finger</keyword>
<evidence type="ECO:0000256" key="4">
    <source>
        <dbReference type="ARBA" id="ARBA00022771"/>
    </source>
</evidence>
<dbReference type="SMART" id="SM00614">
    <property type="entry name" value="ZnF_BED"/>
    <property type="match status" value="1"/>
</dbReference>
<dbReference type="Pfam" id="PF05699">
    <property type="entry name" value="Dimer_Tnp_hAT"/>
    <property type="match status" value="1"/>
</dbReference>
<dbReference type="EMBL" id="JAKMXF010000354">
    <property type="protein sequence ID" value="KAI6646625.1"/>
    <property type="molecule type" value="Genomic_DNA"/>
</dbReference>
<evidence type="ECO:0000256" key="11">
    <source>
        <dbReference type="PROSITE-ProRule" id="PRU00027"/>
    </source>
</evidence>
<evidence type="ECO:0000256" key="3">
    <source>
        <dbReference type="ARBA" id="ARBA00022723"/>
    </source>
</evidence>
<keyword evidence="8" id="KW-0238">DNA-binding</keyword>
<dbReference type="GO" id="GO:0008270">
    <property type="term" value="F:zinc ion binding"/>
    <property type="evidence" value="ECO:0007669"/>
    <property type="project" value="UniProtKB-KW"/>
</dbReference>
<keyword evidence="14" id="KW-1185">Reference proteome</keyword>
<dbReference type="InterPro" id="IPR012337">
    <property type="entry name" value="RNaseH-like_sf"/>
</dbReference>
<keyword evidence="6" id="KW-0862">Zinc</keyword>